<evidence type="ECO:0000313" key="3">
    <source>
        <dbReference type="EMBL" id="BAU28406.1"/>
    </source>
</evidence>
<dbReference type="OrthoDB" id="9767131at2"/>
<feature type="domain" description="WYL" evidence="2">
    <location>
        <begin position="139"/>
        <end position="205"/>
    </location>
</feature>
<dbReference type="RefSeq" id="WP_096466164.1">
    <property type="nucleotide sequence ID" value="NZ_AP017312.1"/>
</dbReference>
<dbReference type="Gene3D" id="1.10.10.10">
    <property type="entry name" value="Winged helix-like DNA-binding domain superfamily/Winged helix DNA-binding domain"/>
    <property type="match status" value="1"/>
</dbReference>
<dbReference type="InterPro" id="IPR026881">
    <property type="entry name" value="WYL_dom"/>
</dbReference>
<dbReference type="EMBL" id="AP017312">
    <property type="protein sequence ID" value="BAU28406.1"/>
    <property type="molecule type" value="Genomic_DNA"/>
</dbReference>
<gene>
    <name evidence="3" type="ORF">CB4_02580</name>
</gene>
<proteinExistence type="predicted"/>
<evidence type="ECO:0000259" key="1">
    <source>
        <dbReference type="Pfam" id="PF08279"/>
    </source>
</evidence>
<dbReference type="InterPro" id="IPR051534">
    <property type="entry name" value="CBASS_pafABC_assoc_protein"/>
</dbReference>
<dbReference type="Pfam" id="PF08279">
    <property type="entry name" value="HTH_11"/>
    <property type="match status" value="1"/>
</dbReference>
<dbReference type="InterPro" id="IPR036390">
    <property type="entry name" value="WH_DNA-bd_sf"/>
</dbReference>
<evidence type="ECO:0000313" key="4">
    <source>
        <dbReference type="Proteomes" id="UP000217696"/>
    </source>
</evidence>
<sequence length="320" mass="36891">MSKADHMLSILWMLKTKKRMTAKQIAEALEIHIRTVYRYIDALCASGVPIISESGHNGGYCLLDHFTETPLFFDMNEQKALIHAARFAQEAGYPFSDVLDGAISKLKRYTNQEQLHEIHRHSIGFDVIHAPSDPALETILKELEISVANNYTLTIEYQTGYGTSITTRNIDPYGLIYWRGKWYIAAYCHLRLEIRSFRVDRIRALSRTIEVFKRPADFSVRRFFLENISFQSDQKESLISVRIQGNPQAINDLCEHWFLGHAIVERSVNHIHAKLTEQAILSYVPHFLLQYGTSIRVLEPPLLKEKLVTVTSTLLQHYQT</sequence>
<dbReference type="InterPro" id="IPR013196">
    <property type="entry name" value="HTH_11"/>
</dbReference>
<dbReference type="PROSITE" id="PS52050">
    <property type="entry name" value="WYL"/>
    <property type="match status" value="1"/>
</dbReference>
<keyword evidence="4" id="KW-1185">Reference proteome</keyword>
<evidence type="ECO:0000259" key="2">
    <source>
        <dbReference type="Pfam" id="PF13280"/>
    </source>
</evidence>
<dbReference type="Pfam" id="PF13280">
    <property type="entry name" value="WYL"/>
    <property type="match status" value="1"/>
</dbReference>
<protein>
    <submittedName>
        <fullName evidence="3">HTH domain protein</fullName>
    </submittedName>
</protein>
<dbReference type="PANTHER" id="PTHR34580:SF3">
    <property type="entry name" value="PROTEIN PAFB"/>
    <property type="match status" value="1"/>
</dbReference>
<feature type="domain" description="Helix-turn-helix type 11" evidence="1">
    <location>
        <begin position="8"/>
        <end position="60"/>
    </location>
</feature>
<dbReference type="KEGG" id="asoc:CB4_02580"/>
<dbReference type="AlphaFoldDB" id="A0A0U5B9Y1"/>
<dbReference type="SUPFAM" id="SSF46785">
    <property type="entry name" value="Winged helix' DNA-binding domain"/>
    <property type="match status" value="1"/>
</dbReference>
<dbReference type="PANTHER" id="PTHR34580">
    <property type="match status" value="1"/>
</dbReference>
<organism evidence="3 4">
    <name type="scientific">Aneurinibacillus soli</name>
    <dbReference type="NCBI Taxonomy" id="1500254"/>
    <lineage>
        <taxon>Bacteria</taxon>
        <taxon>Bacillati</taxon>
        <taxon>Bacillota</taxon>
        <taxon>Bacilli</taxon>
        <taxon>Bacillales</taxon>
        <taxon>Paenibacillaceae</taxon>
        <taxon>Aneurinibacillus group</taxon>
        <taxon>Aneurinibacillus</taxon>
    </lineage>
</organism>
<accession>A0A0U5B9Y1</accession>
<dbReference type="Proteomes" id="UP000217696">
    <property type="component" value="Chromosome"/>
</dbReference>
<reference evidence="3 4" key="1">
    <citation type="submission" date="2015-12" db="EMBL/GenBank/DDBJ databases">
        <title>Genome sequence of Aneurinibacillus soli.</title>
        <authorList>
            <person name="Lee J.S."/>
            <person name="Lee K.C."/>
            <person name="Kim K.K."/>
            <person name="Lee B.W."/>
        </authorList>
    </citation>
    <scope>NUCLEOTIDE SEQUENCE [LARGE SCALE GENOMIC DNA]</scope>
    <source>
        <strain evidence="3 4">CB4</strain>
    </source>
</reference>
<dbReference type="InterPro" id="IPR036388">
    <property type="entry name" value="WH-like_DNA-bd_sf"/>
</dbReference>
<name>A0A0U5B9Y1_9BACL</name>